<protein>
    <submittedName>
        <fullName evidence="1">Uncharacterized protein</fullName>
    </submittedName>
</protein>
<keyword evidence="2" id="KW-1185">Reference proteome</keyword>
<gene>
    <name evidence="1" type="ORF">CISIN_1g035111mg</name>
</gene>
<name>A0A067H4U0_CITSI</name>
<dbReference type="EMBL" id="KK784873">
    <property type="protein sequence ID" value="KDO87033.1"/>
    <property type="molecule type" value="Genomic_DNA"/>
</dbReference>
<proteinExistence type="predicted"/>
<accession>A0A067H4U0</accession>
<evidence type="ECO:0000313" key="1">
    <source>
        <dbReference type="EMBL" id="KDO87033.1"/>
    </source>
</evidence>
<dbReference type="Proteomes" id="UP000027120">
    <property type="component" value="Unassembled WGS sequence"/>
</dbReference>
<evidence type="ECO:0000313" key="2">
    <source>
        <dbReference type="Proteomes" id="UP000027120"/>
    </source>
</evidence>
<dbReference type="AlphaFoldDB" id="A0A067H4U0"/>
<sequence length="73" mass="8200">MCKVQGRGSFTISKVIAYVCYKLIKMAKRAGQIGVVRLRFCLKAVNNAPNICYIREIKINFLPLEFGPSKSFG</sequence>
<organism evidence="1 2">
    <name type="scientific">Citrus sinensis</name>
    <name type="common">Sweet orange</name>
    <name type="synonym">Citrus aurantium var. sinensis</name>
    <dbReference type="NCBI Taxonomy" id="2711"/>
    <lineage>
        <taxon>Eukaryota</taxon>
        <taxon>Viridiplantae</taxon>
        <taxon>Streptophyta</taxon>
        <taxon>Embryophyta</taxon>
        <taxon>Tracheophyta</taxon>
        <taxon>Spermatophyta</taxon>
        <taxon>Magnoliopsida</taxon>
        <taxon>eudicotyledons</taxon>
        <taxon>Gunneridae</taxon>
        <taxon>Pentapetalae</taxon>
        <taxon>rosids</taxon>
        <taxon>malvids</taxon>
        <taxon>Sapindales</taxon>
        <taxon>Rutaceae</taxon>
        <taxon>Aurantioideae</taxon>
        <taxon>Citrus</taxon>
    </lineage>
</organism>
<reference evidence="1 2" key="1">
    <citation type="submission" date="2014-04" db="EMBL/GenBank/DDBJ databases">
        <authorList>
            <consortium name="International Citrus Genome Consortium"/>
            <person name="Gmitter F."/>
            <person name="Chen C."/>
            <person name="Farmerie W."/>
            <person name="Harkins T."/>
            <person name="Desany B."/>
            <person name="Mohiuddin M."/>
            <person name="Kodira C."/>
            <person name="Borodovsky M."/>
            <person name="Lomsadze A."/>
            <person name="Burns P."/>
            <person name="Jenkins J."/>
            <person name="Prochnik S."/>
            <person name="Shu S."/>
            <person name="Chapman J."/>
            <person name="Pitluck S."/>
            <person name="Schmutz J."/>
            <person name="Rokhsar D."/>
        </authorList>
    </citation>
    <scope>NUCLEOTIDE SEQUENCE</scope>
</reference>